<organism evidence="1 2">
    <name type="scientific">Enterobacter agglomerans</name>
    <name type="common">Erwinia herbicola</name>
    <name type="synonym">Pantoea agglomerans</name>
    <dbReference type="NCBI Taxonomy" id="549"/>
    <lineage>
        <taxon>Bacteria</taxon>
        <taxon>Pseudomonadati</taxon>
        <taxon>Pseudomonadota</taxon>
        <taxon>Gammaproteobacteria</taxon>
        <taxon>Enterobacterales</taxon>
        <taxon>Erwiniaceae</taxon>
        <taxon>Pantoea</taxon>
        <taxon>Pantoea agglomerans group</taxon>
    </lineage>
</organism>
<evidence type="ECO:0000313" key="2">
    <source>
        <dbReference type="Proteomes" id="UP000254640"/>
    </source>
</evidence>
<accession>A0A379AM68</accession>
<protein>
    <submittedName>
        <fullName evidence="1">Uncharacterized protein</fullName>
    </submittedName>
</protein>
<evidence type="ECO:0000313" key="1">
    <source>
        <dbReference type="EMBL" id="SUB18699.1"/>
    </source>
</evidence>
<dbReference type="EMBL" id="UGSO01000001">
    <property type="protein sequence ID" value="SUB18699.1"/>
    <property type="molecule type" value="Genomic_DNA"/>
</dbReference>
<proteinExistence type="predicted"/>
<keyword evidence="2" id="KW-1185">Reference proteome</keyword>
<dbReference type="AlphaFoldDB" id="A0A379AM68"/>
<sequence>MAGEKRFVNRAALGDLMTQRQHQRHVGVGANRNPLGVNKFRAVIPHRADVDHRRAFGRQLHQRRFQAVLPCAPRGDLGVFQRQPTKGDKNFGMFHHLRPFGDAPGQRHVGANHIGQEELRGAPAVVTLLINTAAALKVEATNQGAGMVNTSGR</sequence>
<gene>
    <name evidence="1" type="ORF">NCTC9381_04665</name>
</gene>
<reference evidence="1 2" key="1">
    <citation type="submission" date="2018-06" db="EMBL/GenBank/DDBJ databases">
        <authorList>
            <consortium name="Pathogen Informatics"/>
            <person name="Doyle S."/>
        </authorList>
    </citation>
    <scope>NUCLEOTIDE SEQUENCE [LARGE SCALE GENOMIC DNA]</scope>
    <source>
        <strain evidence="1 2">NCTC9381</strain>
    </source>
</reference>
<name>A0A379AM68_ENTAG</name>
<dbReference type="Proteomes" id="UP000254640">
    <property type="component" value="Unassembled WGS sequence"/>
</dbReference>